<dbReference type="Proteomes" id="UP000237662">
    <property type="component" value="Unassembled WGS sequence"/>
</dbReference>
<dbReference type="InterPro" id="IPR029039">
    <property type="entry name" value="Flavoprotein-like_sf"/>
</dbReference>
<dbReference type="InterPro" id="IPR005025">
    <property type="entry name" value="FMN_Rdtase-like_dom"/>
</dbReference>
<dbReference type="AlphaFoldDB" id="A0A2S6I051"/>
<gene>
    <name evidence="2" type="ORF">CLV84_4011</name>
</gene>
<dbReference type="SUPFAM" id="SSF52218">
    <property type="entry name" value="Flavoproteins"/>
    <property type="match status" value="1"/>
</dbReference>
<dbReference type="OrthoDB" id="9812295at2"/>
<comment type="caution">
    <text evidence="2">The sequence shown here is derived from an EMBL/GenBank/DDBJ whole genome shotgun (WGS) entry which is preliminary data.</text>
</comment>
<organism evidence="2 3">
    <name type="scientific">Neolewinella xylanilytica</name>
    <dbReference type="NCBI Taxonomy" id="1514080"/>
    <lineage>
        <taxon>Bacteria</taxon>
        <taxon>Pseudomonadati</taxon>
        <taxon>Bacteroidota</taxon>
        <taxon>Saprospiria</taxon>
        <taxon>Saprospirales</taxon>
        <taxon>Lewinellaceae</taxon>
        <taxon>Neolewinella</taxon>
    </lineage>
</organism>
<dbReference type="EMBL" id="PTJC01000008">
    <property type="protein sequence ID" value="PPK84242.1"/>
    <property type="molecule type" value="Genomic_DNA"/>
</dbReference>
<accession>A0A2S6I051</accession>
<sequence length="181" mass="19624">MSPMKKRNAKPTSLYLLTVSGSPDPRSQSSRLLNSFRFLSTVKVIPSVDIATLPLYQPAKDRAPWPTPILTWRKQWADAVAVVISTPAYLDNLPGPLKNALDWLATSGEAGGKSVLPITFPPSLPRGKHVMQSLLWSLQALGARVPASLPLAQPDLNFTDNGDIVAGENRDFLVAALELLC</sequence>
<dbReference type="GO" id="GO:0016491">
    <property type="term" value="F:oxidoreductase activity"/>
    <property type="evidence" value="ECO:0007669"/>
    <property type="project" value="InterPro"/>
</dbReference>
<proteinExistence type="predicted"/>
<keyword evidence="3" id="KW-1185">Reference proteome</keyword>
<name>A0A2S6I051_9BACT</name>
<evidence type="ECO:0000313" key="3">
    <source>
        <dbReference type="Proteomes" id="UP000237662"/>
    </source>
</evidence>
<feature type="domain" description="NADPH-dependent FMN reductase-like" evidence="1">
    <location>
        <begin position="16"/>
        <end position="148"/>
    </location>
</feature>
<evidence type="ECO:0000259" key="1">
    <source>
        <dbReference type="Pfam" id="PF03358"/>
    </source>
</evidence>
<dbReference type="Gene3D" id="3.40.50.360">
    <property type="match status" value="1"/>
</dbReference>
<dbReference type="Pfam" id="PF03358">
    <property type="entry name" value="FMN_red"/>
    <property type="match status" value="1"/>
</dbReference>
<evidence type="ECO:0000313" key="2">
    <source>
        <dbReference type="EMBL" id="PPK84242.1"/>
    </source>
</evidence>
<reference evidence="2 3" key="1">
    <citation type="submission" date="2018-02" db="EMBL/GenBank/DDBJ databases">
        <title>Genomic Encyclopedia of Archaeal and Bacterial Type Strains, Phase II (KMG-II): from individual species to whole genera.</title>
        <authorList>
            <person name="Goeker M."/>
        </authorList>
    </citation>
    <scope>NUCLEOTIDE SEQUENCE [LARGE SCALE GENOMIC DNA]</scope>
    <source>
        <strain evidence="2 3">DSM 29526</strain>
    </source>
</reference>
<protein>
    <submittedName>
        <fullName evidence="2">NAD(P)H-dependent FMN reductase</fullName>
    </submittedName>
</protein>